<dbReference type="InterPro" id="IPR050557">
    <property type="entry name" value="RTX_toxin/Mannuronan_C5-epim"/>
</dbReference>
<proteinExistence type="predicted"/>
<dbReference type="Pfam" id="PF00353">
    <property type="entry name" value="HemolysinCabind"/>
    <property type="match status" value="4"/>
</dbReference>
<evidence type="ECO:0000256" key="1">
    <source>
        <dbReference type="ARBA" id="ARBA00004613"/>
    </source>
</evidence>
<gene>
    <name evidence="3" type="ORF">ACFO5X_07755</name>
</gene>
<dbReference type="PANTHER" id="PTHR38340:SF1">
    <property type="entry name" value="S-LAYER PROTEIN"/>
    <property type="match status" value="1"/>
</dbReference>
<dbReference type="EMBL" id="JBHSGI010000005">
    <property type="protein sequence ID" value="MFC4668443.1"/>
    <property type="molecule type" value="Genomic_DNA"/>
</dbReference>
<name>A0ABV9KEM5_9RHOB</name>
<dbReference type="RefSeq" id="WP_380716727.1">
    <property type="nucleotide sequence ID" value="NZ_JBHSGI010000005.1"/>
</dbReference>
<keyword evidence="4" id="KW-1185">Reference proteome</keyword>
<dbReference type="PROSITE" id="PS00330">
    <property type="entry name" value="HEMOLYSIN_CALCIUM"/>
    <property type="match status" value="3"/>
</dbReference>
<dbReference type="PANTHER" id="PTHR38340">
    <property type="entry name" value="S-LAYER PROTEIN"/>
    <property type="match status" value="1"/>
</dbReference>
<dbReference type="Proteomes" id="UP001595973">
    <property type="component" value="Unassembled WGS sequence"/>
</dbReference>
<dbReference type="Gene3D" id="2.150.10.10">
    <property type="entry name" value="Serralysin-like metalloprotease, C-terminal"/>
    <property type="match status" value="2"/>
</dbReference>
<evidence type="ECO:0000256" key="2">
    <source>
        <dbReference type="ARBA" id="ARBA00022525"/>
    </source>
</evidence>
<dbReference type="SUPFAM" id="SSF51120">
    <property type="entry name" value="beta-Roll"/>
    <property type="match status" value="2"/>
</dbReference>
<sequence length="585" mass="60280">MQLQAIGSEITLESAGFGAGGNDPDVTVLSNGNLLLTWSEVLGDPTDVFDDVDGAVFARILTADGAAISDILQINTFGPYVQDRPQVVALNGGGFGIGYTSTLAPGDAPEDADVFLQSYASDGTATGTFFVDIIQDTVGTEQLLNEIVSLGGSRFAALLENGAAYVYNFGGTPLVALASVDDMVQLANGNIVTAVVETDPEPDRISVTMYNSQFQTPLGFQGVYEPLTFYIHGSQKAKPLGNLELAALAGDGFALAFIETIDTDNSSVNVSIVNDFGQIEFERIPVSHQISSKSGDAQFDMIGLAGGGFVMAIVDPDPDETDVGVDILFFDADGKLETRLQASVNDAGNQRDPVLTELPDGRIALAFTDDSGDHNTLRLAYFEIDGASGKFVGSAGDDQLGGVAGHDRIFGLDGDDLILGRGGNDRLVGGNGNDRLAGGAGADALRGGAGVDVLRGNGGNDGLGGGEGDDRLFGGSGRDVLGGGQGDDRLSGQAGNDVLRGGLGDDVMAGGMGNDTFQFVRSVTGHDTIIDYGAGDVLEIDLRGAKPGIIDVSNDGSDTLVSFGSASVTLSGVVLDRADITFDFL</sequence>
<dbReference type="InterPro" id="IPR018511">
    <property type="entry name" value="Hemolysin-typ_Ca-bd_CS"/>
</dbReference>
<comment type="caution">
    <text evidence="3">The sequence shown here is derived from an EMBL/GenBank/DDBJ whole genome shotgun (WGS) entry which is preliminary data.</text>
</comment>
<comment type="subcellular location">
    <subcellularLocation>
        <location evidence="1">Secreted</location>
    </subcellularLocation>
</comment>
<keyword evidence="2" id="KW-0964">Secreted</keyword>
<accession>A0ABV9KEM5</accession>
<organism evidence="3 4">
    <name type="scientific">Seohaeicola nanhaiensis</name>
    <dbReference type="NCBI Taxonomy" id="1387282"/>
    <lineage>
        <taxon>Bacteria</taxon>
        <taxon>Pseudomonadati</taxon>
        <taxon>Pseudomonadota</taxon>
        <taxon>Alphaproteobacteria</taxon>
        <taxon>Rhodobacterales</taxon>
        <taxon>Roseobacteraceae</taxon>
        <taxon>Seohaeicola</taxon>
    </lineage>
</organism>
<protein>
    <submittedName>
        <fullName evidence="3">Calcium-binding protein</fullName>
    </submittedName>
</protein>
<dbReference type="InterPro" id="IPR011049">
    <property type="entry name" value="Serralysin-like_metalloprot_C"/>
</dbReference>
<dbReference type="InterPro" id="IPR001343">
    <property type="entry name" value="Hemolysn_Ca-bd"/>
</dbReference>
<evidence type="ECO:0000313" key="4">
    <source>
        <dbReference type="Proteomes" id="UP001595973"/>
    </source>
</evidence>
<reference evidence="4" key="1">
    <citation type="journal article" date="2019" name="Int. J. Syst. Evol. Microbiol.">
        <title>The Global Catalogue of Microorganisms (GCM) 10K type strain sequencing project: providing services to taxonomists for standard genome sequencing and annotation.</title>
        <authorList>
            <consortium name="The Broad Institute Genomics Platform"/>
            <consortium name="The Broad Institute Genome Sequencing Center for Infectious Disease"/>
            <person name="Wu L."/>
            <person name="Ma J."/>
        </authorList>
    </citation>
    <scope>NUCLEOTIDE SEQUENCE [LARGE SCALE GENOMIC DNA]</scope>
    <source>
        <strain evidence="4">CGMCC 4.7283</strain>
    </source>
</reference>
<evidence type="ECO:0000313" key="3">
    <source>
        <dbReference type="EMBL" id="MFC4668443.1"/>
    </source>
</evidence>
<dbReference type="PRINTS" id="PR00313">
    <property type="entry name" value="CABNDNGRPT"/>
</dbReference>